<feature type="region of interest" description="Disordered" evidence="1">
    <location>
        <begin position="118"/>
        <end position="144"/>
    </location>
</feature>
<dbReference type="AlphaFoldDB" id="Q6ILA5"/>
<dbReference type="EMBL" id="BK002111">
    <property type="protein sequence ID" value="DAA02956.1"/>
    <property type="molecule type" value="Genomic_DNA"/>
</dbReference>
<feature type="compositionally biased region" description="Low complexity" evidence="1">
    <location>
        <begin position="126"/>
        <end position="138"/>
    </location>
</feature>
<name>Q6ILA5_DROME</name>
<protein>
    <submittedName>
        <fullName evidence="2">HDC09922</fullName>
    </submittedName>
</protein>
<organism evidence="2">
    <name type="scientific">Drosophila melanogaster</name>
    <name type="common">Fruit fly</name>
    <dbReference type="NCBI Taxonomy" id="7227"/>
    <lineage>
        <taxon>Eukaryota</taxon>
        <taxon>Metazoa</taxon>
        <taxon>Ecdysozoa</taxon>
        <taxon>Arthropoda</taxon>
        <taxon>Hexapoda</taxon>
        <taxon>Insecta</taxon>
        <taxon>Pterygota</taxon>
        <taxon>Neoptera</taxon>
        <taxon>Endopterygota</taxon>
        <taxon>Diptera</taxon>
        <taxon>Brachycera</taxon>
        <taxon>Muscomorpha</taxon>
        <taxon>Ephydroidea</taxon>
        <taxon>Drosophilidae</taxon>
        <taxon>Drosophila</taxon>
        <taxon>Sophophora</taxon>
    </lineage>
</organism>
<evidence type="ECO:0000256" key="1">
    <source>
        <dbReference type="SAM" id="MobiDB-lite"/>
    </source>
</evidence>
<sequence length="172" mass="18590">MVFVAPPTTFQPSDLKPNDVESTVFYDNCWLVSHCWANRWKGAAGGVGEQMGRRAEGKEKTKVWGRRLSPRASICFHFVPASAGRTLWNNGDTDSDESESGSAGKVVKRFLATLHRHGGDDGSGNEAASASSASAESALNPNRDQNLDLNGPVLLVLLLTSSSVGRLFLKWK</sequence>
<accession>Q6ILA5</accession>
<reference evidence="2" key="1">
    <citation type="journal article" date="2003" name="Genome Biol.">
        <title>An integrated gene annotation and transcriptional profiling approach towards the full gene content of the Drosophila genome.</title>
        <authorList>
            <person name="Hild M."/>
            <person name="Beckmann B."/>
            <person name="Haas S.A."/>
            <person name="Koch B."/>
            <person name="Solovyev V."/>
            <person name="Busold C."/>
            <person name="Fellenberg K."/>
            <person name="Boutros M."/>
            <person name="Vingron M."/>
            <person name="Sauer F."/>
            <person name="Hoheisel J.D."/>
            <person name="Paro R."/>
        </authorList>
    </citation>
    <scope>NUCLEOTIDE SEQUENCE</scope>
</reference>
<evidence type="ECO:0000313" key="2">
    <source>
        <dbReference type="EMBL" id="DAA02956.1"/>
    </source>
</evidence>
<proteinExistence type="predicted"/>
<gene>
    <name evidence="2" type="ORF">HDC09922</name>
</gene>